<accession>A0ABR2EY69</accession>
<organism evidence="1 2">
    <name type="scientific">Hibiscus sabdariffa</name>
    <name type="common">roselle</name>
    <dbReference type="NCBI Taxonomy" id="183260"/>
    <lineage>
        <taxon>Eukaryota</taxon>
        <taxon>Viridiplantae</taxon>
        <taxon>Streptophyta</taxon>
        <taxon>Embryophyta</taxon>
        <taxon>Tracheophyta</taxon>
        <taxon>Spermatophyta</taxon>
        <taxon>Magnoliopsida</taxon>
        <taxon>eudicotyledons</taxon>
        <taxon>Gunneridae</taxon>
        <taxon>Pentapetalae</taxon>
        <taxon>rosids</taxon>
        <taxon>malvids</taxon>
        <taxon>Malvales</taxon>
        <taxon>Malvaceae</taxon>
        <taxon>Malvoideae</taxon>
        <taxon>Hibiscus</taxon>
    </lineage>
</organism>
<name>A0ABR2EY69_9ROSI</name>
<dbReference type="Proteomes" id="UP001472677">
    <property type="component" value="Unassembled WGS sequence"/>
</dbReference>
<sequence length="66" mass="7219">MLDLFEGAGTDLLSNRNGEIAAQAKGELASQAVQMRFLSACAMLRSYLLLYSSVAVKLLLCLHRNM</sequence>
<evidence type="ECO:0000313" key="2">
    <source>
        <dbReference type="Proteomes" id="UP001472677"/>
    </source>
</evidence>
<comment type="caution">
    <text evidence="1">The sequence shown here is derived from an EMBL/GenBank/DDBJ whole genome shotgun (WGS) entry which is preliminary data.</text>
</comment>
<proteinExistence type="predicted"/>
<keyword evidence="2" id="KW-1185">Reference proteome</keyword>
<reference evidence="1 2" key="1">
    <citation type="journal article" date="2024" name="G3 (Bethesda)">
        <title>Genome assembly of Hibiscus sabdariffa L. provides insights into metabolisms of medicinal natural products.</title>
        <authorList>
            <person name="Kim T."/>
        </authorList>
    </citation>
    <scope>NUCLEOTIDE SEQUENCE [LARGE SCALE GENOMIC DNA]</scope>
    <source>
        <strain evidence="1">TK-2024</strain>
        <tissue evidence="1">Old leaves</tissue>
    </source>
</reference>
<gene>
    <name evidence="1" type="ORF">V6N12_006225</name>
</gene>
<protein>
    <submittedName>
        <fullName evidence="1">Uncharacterized protein</fullName>
    </submittedName>
</protein>
<evidence type="ECO:0000313" key="1">
    <source>
        <dbReference type="EMBL" id="KAK8567646.1"/>
    </source>
</evidence>
<dbReference type="EMBL" id="JBBPBM010000009">
    <property type="protein sequence ID" value="KAK8567646.1"/>
    <property type="molecule type" value="Genomic_DNA"/>
</dbReference>